<dbReference type="AlphaFoldDB" id="A0AAV2NB18"/>
<organism evidence="2 3">
    <name type="scientific">Lasius platythorax</name>
    <dbReference type="NCBI Taxonomy" id="488582"/>
    <lineage>
        <taxon>Eukaryota</taxon>
        <taxon>Metazoa</taxon>
        <taxon>Ecdysozoa</taxon>
        <taxon>Arthropoda</taxon>
        <taxon>Hexapoda</taxon>
        <taxon>Insecta</taxon>
        <taxon>Pterygota</taxon>
        <taxon>Neoptera</taxon>
        <taxon>Endopterygota</taxon>
        <taxon>Hymenoptera</taxon>
        <taxon>Apocrita</taxon>
        <taxon>Aculeata</taxon>
        <taxon>Formicoidea</taxon>
        <taxon>Formicidae</taxon>
        <taxon>Formicinae</taxon>
        <taxon>Lasius</taxon>
        <taxon>Lasius</taxon>
    </lineage>
</organism>
<dbReference type="EMBL" id="OZ034835">
    <property type="protein sequence ID" value="CAL1677308.1"/>
    <property type="molecule type" value="Genomic_DNA"/>
</dbReference>
<dbReference type="Proteomes" id="UP001497644">
    <property type="component" value="Chromosome 12"/>
</dbReference>
<accession>A0AAV2NB18</accession>
<protein>
    <submittedName>
        <fullName evidence="2">Uncharacterized protein</fullName>
    </submittedName>
</protein>
<name>A0AAV2NB18_9HYME</name>
<proteinExistence type="predicted"/>
<gene>
    <name evidence="2" type="ORF">LPLAT_LOCUS3336</name>
</gene>
<reference evidence="2" key="1">
    <citation type="submission" date="2024-04" db="EMBL/GenBank/DDBJ databases">
        <authorList>
            <consortium name="Molecular Ecology Group"/>
        </authorList>
    </citation>
    <scope>NUCLEOTIDE SEQUENCE</scope>
</reference>
<sequence length="97" mass="11115">MLRKRPLKGATPDQDESLVPSRHNGTVTWNPLRKFNAAEIAKARAGQRKTKLPAALLLFFFLPQRVHVMSKSKYPRTPERKRIHDVTGNNLRFVIPS</sequence>
<evidence type="ECO:0000313" key="3">
    <source>
        <dbReference type="Proteomes" id="UP001497644"/>
    </source>
</evidence>
<evidence type="ECO:0000256" key="1">
    <source>
        <dbReference type="SAM" id="MobiDB-lite"/>
    </source>
</evidence>
<feature type="region of interest" description="Disordered" evidence="1">
    <location>
        <begin position="1"/>
        <end position="25"/>
    </location>
</feature>
<evidence type="ECO:0000313" key="2">
    <source>
        <dbReference type="EMBL" id="CAL1677308.1"/>
    </source>
</evidence>
<keyword evidence="3" id="KW-1185">Reference proteome</keyword>